<dbReference type="InterPro" id="IPR036380">
    <property type="entry name" value="Isochorismatase-like_sf"/>
</dbReference>
<keyword evidence="1 3" id="KW-0378">Hydrolase</keyword>
<dbReference type="Pfam" id="PF00857">
    <property type="entry name" value="Isochorismatase"/>
    <property type="match status" value="1"/>
</dbReference>
<dbReference type="CDD" id="cd00431">
    <property type="entry name" value="cysteine_hydrolases"/>
    <property type="match status" value="1"/>
</dbReference>
<accession>Q1IP93</accession>
<organism evidence="3 4">
    <name type="scientific">Koribacter versatilis (strain Ellin345)</name>
    <dbReference type="NCBI Taxonomy" id="204669"/>
    <lineage>
        <taxon>Bacteria</taxon>
        <taxon>Pseudomonadati</taxon>
        <taxon>Acidobacteriota</taxon>
        <taxon>Terriglobia</taxon>
        <taxon>Terriglobales</taxon>
        <taxon>Candidatus Korobacteraceae</taxon>
        <taxon>Candidatus Korobacter</taxon>
    </lineage>
</organism>
<dbReference type="PANTHER" id="PTHR43540">
    <property type="entry name" value="PEROXYUREIDOACRYLATE/UREIDOACRYLATE AMIDOHYDROLASE-RELATED"/>
    <property type="match status" value="1"/>
</dbReference>
<dbReference type="HOGENOM" id="CLU_068979_8_2_0"/>
<dbReference type="eggNOG" id="COG1335">
    <property type="taxonomic scope" value="Bacteria"/>
</dbReference>
<dbReference type="InterPro" id="IPR000868">
    <property type="entry name" value="Isochorismatase-like_dom"/>
</dbReference>
<dbReference type="GO" id="GO:0016787">
    <property type="term" value="F:hydrolase activity"/>
    <property type="evidence" value="ECO:0007669"/>
    <property type="project" value="UniProtKB-KW"/>
</dbReference>
<dbReference type="SUPFAM" id="SSF52499">
    <property type="entry name" value="Isochorismatase-like hydrolases"/>
    <property type="match status" value="1"/>
</dbReference>
<dbReference type="EnsemblBacteria" id="ABF41307">
    <property type="protein sequence ID" value="ABF41307"/>
    <property type="gene ID" value="Acid345_2306"/>
</dbReference>
<proteinExistence type="predicted"/>
<dbReference type="Proteomes" id="UP000002432">
    <property type="component" value="Chromosome"/>
</dbReference>
<evidence type="ECO:0000313" key="3">
    <source>
        <dbReference type="EMBL" id="ABF41307.1"/>
    </source>
</evidence>
<protein>
    <submittedName>
        <fullName evidence="3">Isochorismatase hydrolase</fullName>
    </submittedName>
</protein>
<dbReference type="OrthoDB" id="9785724at2"/>
<dbReference type="Gene3D" id="3.40.50.850">
    <property type="entry name" value="Isochorismatase-like"/>
    <property type="match status" value="1"/>
</dbReference>
<dbReference type="AlphaFoldDB" id="Q1IP93"/>
<dbReference type="InterPro" id="IPR050272">
    <property type="entry name" value="Isochorismatase-like_hydrls"/>
</dbReference>
<evidence type="ECO:0000256" key="1">
    <source>
        <dbReference type="ARBA" id="ARBA00022801"/>
    </source>
</evidence>
<dbReference type="STRING" id="204669.Acid345_2306"/>
<sequence>MPLTQLDTKAALILIDLQKGIVARPTAHPAAEIVSRAAQLAQAFRDRGLPVILVNVAGRPPGRNDAGPIKMPFPPDWTELVPELNVRPSDHRLTKRSLGAFATTELHELLEKLTVTQVFMAGISTSIGVESTARYAYDLGYNMVFISDAMTDGSAESHRHSLEKIFPRLGEIETTENVLARLKAS</sequence>
<evidence type="ECO:0000313" key="4">
    <source>
        <dbReference type="Proteomes" id="UP000002432"/>
    </source>
</evidence>
<name>Q1IP93_KORVE</name>
<reference evidence="3 4" key="1">
    <citation type="journal article" date="2009" name="Appl. Environ. Microbiol.">
        <title>Three genomes from the phylum Acidobacteria provide insight into the lifestyles of these microorganisms in soils.</title>
        <authorList>
            <person name="Ward N.L."/>
            <person name="Challacombe J.F."/>
            <person name="Janssen P.H."/>
            <person name="Henrissat B."/>
            <person name="Coutinho P.M."/>
            <person name="Wu M."/>
            <person name="Xie G."/>
            <person name="Haft D.H."/>
            <person name="Sait M."/>
            <person name="Badger J."/>
            <person name="Barabote R.D."/>
            <person name="Bradley B."/>
            <person name="Brettin T.S."/>
            <person name="Brinkac L.M."/>
            <person name="Bruce D."/>
            <person name="Creasy T."/>
            <person name="Daugherty S.C."/>
            <person name="Davidsen T.M."/>
            <person name="DeBoy R.T."/>
            <person name="Detter J.C."/>
            <person name="Dodson R.J."/>
            <person name="Durkin A.S."/>
            <person name="Ganapathy A."/>
            <person name="Gwinn-Giglio M."/>
            <person name="Han C.S."/>
            <person name="Khouri H."/>
            <person name="Kiss H."/>
            <person name="Kothari S.P."/>
            <person name="Madupu R."/>
            <person name="Nelson K.E."/>
            <person name="Nelson W.C."/>
            <person name="Paulsen I."/>
            <person name="Penn K."/>
            <person name="Ren Q."/>
            <person name="Rosovitz M.J."/>
            <person name="Selengut J.D."/>
            <person name="Shrivastava S."/>
            <person name="Sullivan S.A."/>
            <person name="Tapia R."/>
            <person name="Thompson L.S."/>
            <person name="Watkins K.L."/>
            <person name="Yang Q."/>
            <person name="Yu C."/>
            <person name="Zafar N."/>
            <person name="Zhou L."/>
            <person name="Kuske C.R."/>
        </authorList>
    </citation>
    <scope>NUCLEOTIDE SEQUENCE [LARGE SCALE GENOMIC DNA]</scope>
    <source>
        <strain evidence="3 4">Ellin345</strain>
    </source>
</reference>
<dbReference type="PANTHER" id="PTHR43540:SF7">
    <property type="entry name" value="ISOCHORISMATASE FAMILY PROTEIN YECD"/>
    <property type="match status" value="1"/>
</dbReference>
<evidence type="ECO:0000259" key="2">
    <source>
        <dbReference type="Pfam" id="PF00857"/>
    </source>
</evidence>
<gene>
    <name evidence="3" type="ordered locus">Acid345_2306</name>
</gene>
<dbReference type="KEGG" id="aba:Acid345_2306"/>
<feature type="domain" description="Isochorismatase-like" evidence="2">
    <location>
        <begin position="10"/>
        <end position="176"/>
    </location>
</feature>
<keyword evidence="4" id="KW-1185">Reference proteome</keyword>
<dbReference type="EMBL" id="CP000360">
    <property type="protein sequence ID" value="ABF41307.1"/>
    <property type="molecule type" value="Genomic_DNA"/>
</dbReference>
<dbReference type="RefSeq" id="WP_011523108.1">
    <property type="nucleotide sequence ID" value="NC_008009.1"/>
</dbReference>